<gene>
    <name evidence="2" type="ORF">SAHL_16740</name>
</gene>
<proteinExistence type="predicted"/>
<feature type="coiled-coil region" evidence="1">
    <location>
        <begin position="28"/>
        <end position="96"/>
    </location>
</feature>
<evidence type="ECO:0000256" key="1">
    <source>
        <dbReference type="SAM" id="Coils"/>
    </source>
</evidence>
<evidence type="ECO:0000313" key="2">
    <source>
        <dbReference type="EMBL" id="ROO23730.1"/>
    </source>
</evidence>
<dbReference type="Proteomes" id="UP000285123">
    <property type="component" value="Unassembled WGS sequence"/>
</dbReference>
<protein>
    <submittedName>
        <fullName evidence="2">Uncharacterized protein</fullName>
    </submittedName>
</protein>
<evidence type="ECO:0000313" key="3">
    <source>
        <dbReference type="Proteomes" id="UP000285123"/>
    </source>
</evidence>
<comment type="caution">
    <text evidence="2">The sequence shown here is derived from an EMBL/GenBank/DDBJ whole genome shotgun (WGS) entry which is preliminary data.</text>
</comment>
<accession>A0A423PDT0</accession>
<organism evidence="2 3">
    <name type="scientific">Salinisphaera orenii YIM 95161</name>
    <dbReference type="NCBI Taxonomy" id="1051139"/>
    <lineage>
        <taxon>Bacteria</taxon>
        <taxon>Pseudomonadati</taxon>
        <taxon>Pseudomonadota</taxon>
        <taxon>Gammaproteobacteria</taxon>
        <taxon>Salinisphaerales</taxon>
        <taxon>Salinisphaeraceae</taxon>
        <taxon>Salinisphaera</taxon>
    </lineage>
</organism>
<dbReference type="EMBL" id="AYKF01000142">
    <property type="protein sequence ID" value="ROO23730.1"/>
    <property type="molecule type" value="Genomic_DNA"/>
</dbReference>
<sequence>MQAAVDRCAESALGALSERNQQYFLDAIDKLDDRAADLKNGLEQSLKELDRDIRATKQQARSIADLEGKIELHQKINGLEKRRNQQRRDLYAAQDQIDEDKERLIDDVQSRLKQQTERESIYRLRWHIQTQ</sequence>
<dbReference type="RefSeq" id="WP_123592538.1">
    <property type="nucleotide sequence ID" value="NZ_AYKF01000142.1"/>
</dbReference>
<keyword evidence="1" id="KW-0175">Coiled coil</keyword>
<dbReference type="AlphaFoldDB" id="A0A423PDT0"/>
<name>A0A423PDT0_9GAMM</name>
<reference evidence="2 3" key="1">
    <citation type="submission" date="2013-10" db="EMBL/GenBank/DDBJ databases">
        <title>Salinisphaera halophila YIM 95161 Genome Sequencing.</title>
        <authorList>
            <person name="Lai Q."/>
            <person name="Li C."/>
            <person name="Shao Z."/>
        </authorList>
    </citation>
    <scope>NUCLEOTIDE SEQUENCE [LARGE SCALE GENOMIC DNA]</scope>
    <source>
        <strain evidence="2 3">YIM 95161</strain>
    </source>
</reference>